<organism evidence="1 2">
    <name type="scientific">Hoeflea alexandrii</name>
    <dbReference type="NCBI Taxonomy" id="288436"/>
    <lineage>
        <taxon>Bacteria</taxon>
        <taxon>Pseudomonadati</taxon>
        <taxon>Pseudomonadota</taxon>
        <taxon>Alphaproteobacteria</taxon>
        <taxon>Hyphomicrobiales</taxon>
        <taxon>Rhizobiaceae</taxon>
        <taxon>Hoeflea</taxon>
    </lineage>
</organism>
<evidence type="ECO:0000313" key="2">
    <source>
        <dbReference type="Proteomes" id="UP001320715"/>
    </source>
</evidence>
<accession>A0ABT1CYP6</accession>
<dbReference type="Proteomes" id="UP001320715">
    <property type="component" value="Unassembled WGS sequence"/>
</dbReference>
<name>A0ABT1CYP6_9HYPH</name>
<evidence type="ECO:0000313" key="1">
    <source>
        <dbReference type="EMBL" id="MCO6410451.1"/>
    </source>
</evidence>
<keyword evidence="2" id="KW-1185">Reference proteome</keyword>
<dbReference type="RefSeq" id="WP_152009846.1">
    <property type="nucleotide sequence ID" value="NZ_CP159480.1"/>
</dbReference>
<sequence>MILPVVDEPAVPSVYPVKAGSLHLPGGQSSKTTPAASIDVPLFGTQFDYLELSIYGVEVVKLEKRGIRSLTGKMKCKCLVLGEPTV</sequence>
<dbReference type="EMBL" id="JAAAML010000004">
    <property type="protein sequence ID" value="MCO6410451.1"/>
    <property type="molecule type" value="Genomic_DNA"/>
</dbReference>
<gene>
    <name evidence="1" type="ORF">GTW23_19900</name>
</gene>
<proteinExistence type="predicted"/>
<comment type="caution">
    <text evidence="1">The sequence shown here is derived from an EMBL/GenBank/DDBJ whole genome shotgun (WGS) entry which is preliminary data.</text>
</comment>
<reference evidence="1 2" key="1">
    <citation type="submission" date="2020-01" db="EMBL/GenBank/DDBJ databases">
        <title>Genomes of bacteria type strains.</title>
        <authorList>
            <person name="Chen J."/>
            <person name="Zhu S."/>
            <person name="Yang J."/>
        </authorList>
    </citation>
    <scope>NUCLEOTIDE SEQUENCE [LARGE SCALE GENOMIC DNA]</scope>
    <source>
        <strain evidence="1 2">DSM 16655</strain>
    </source>
</reference>
<protein>
    <submittedName>
        <fullName evidence="1">Uncharacterized protein</fullName>
    </submittedName>
</protein>